<dbReference type="SUPFAM" id="SSF52317">
    <property type="entry name" value="Class I glutamine amidotransferase-like"/>
    <property type="match status" value="1"/>
</dbReference>
<dbReference type="PROSITE" id="PS51130">
    <property type="entry name" value="PDXT_SNO_2"/>
    <property type="match status" value="1"/>
</dbReference>
<dbReference type="InterPro" id="IPR029062">
    <property type="entry name" value="Class_I_gatase-like"/>
</dbReference>
<dbReference type="InterPro" id="IPR002161">
    <property type="entry name" value="PdxT/SNO"/>
</dbReference>
<name>A0A382DWV8_9ZZZZ</name>
<dbReference type="PROSITE" id="PS51273">
    <property type="entry name" value="GATASE_TYPE_1"/>
    <property type="match status" value="1"/>
</dbReference>
<keyword evidence="6" id="KW-0456">Lyase</keyword>
<dbReference type="GO" id="GO:0008614">
    <property type="term" value="P:pyridoxine metabolic process"/>
    <property type="evidence" value="ECO:0007669"/>
    <property type="project" value="TreeGrafter"/>
</dbReference>
<evidence type="ECO:0000256" key="1">
    <source>
        <dbReference type="ARBA" id="ARBA00008345"/>
    </source>
</evidence>
<dbReference type="PANTHER" id="PTHR31559">
    <property type="entry name" value="PYRIDOXAL 5'-PHOSPHATE SYNTHASE SUBUNIT SNO"/>
    <property type="match status" value="1"/>
</dbReference>
<dbReference type="CDD" id="cd01749">
    <property type="entry name" value="GATase1_PB"/>
    <property type="match status" value="1"/>
</dbReference>
<dbReference type="Pfam" id="PF01174">
    <property type="entry name" value="SNO"/>
    <property type="match status" value="1"/>
</dbReference>
<dbReference type="GO" id="GO:1903600">
    <property type="term" value="C:glutaminase complex"/>
    <property type="evidence" value="ECO:0007669"/>
    <property type="project" value="TreeGrafter"/>
</dbReference>
<dbReference type="FunFam" id="3.40.50.880:FF:000010">
    <property type="entry name" value="uncharacterized protein LOC100176842 isoform X2"/>
    <property type="match status" value="1"/>
</dbReference>
<evidence type="ECO:0000256" key="7">
    <source>
        <dbReference type="ARBA" id="ARBA00049534"/>
    </source>
</evidence>
<evidence type="ECO:0000256" key="5">
    <source>
        <dbReference type="ARBA" id="ARBA00022962"/>
    </source>
</evidence>
<accession>A0A382DWV8</accession>
<dbReference type="PIRSF" id="PIRSF005639">
    <property type="entry name" value="Glut_amidoT_SNO"/>
    <property type="match status" value="1"/>
</dbReference>
<sequence length="191" mass="21100">MKIGILALQGDFELHGRMLSTLSVDADYIRKPDQLNSCHGLIIPGGESTTLIKLMRGAGLFEAISSFAKDKPVFGTCAGLIVLATDLINYNLDTLGLIDLSVERNAYGRQLDSFIDSIEIRINGKTDFFEGVFIRAPKIVAIGESVKVLGTHGDDMVLAENEQVFVATFHPELTDDVRIHQYFVDKIRKSR</sequence>
<comment type="catalytic activity">
    <reaction evidence="7">
        <text>L-glutamine + H2O = L-glutamate + NH4(+)</text>
        <dbReference type="Rhea" id="RHEA:15889"/>
        <dbReference type="ChEBI" id="CHEBI:15377"/>
        <dbReference type="ChEBI" id="CHEBI:28938"/>
        <dbReference type="ChEBI" id="CHEBI:29985"/>
        <dbReference type="ChEBI" id="CHEBI:58359"/>
        <dbReference type="EC" id="3.5.1.2"/>
    </reaction>
</comment>
<organism evidence="8">
    <name type="scientific">marine metagenome</name>
    <dbReference type="NCBI Taxonomy" id="408172"/>
    <lineage>
        <taxon>unclassified sequences</taxon>
        <taxon>metagenomes</taxon>
        <taxon>ecological metagenomes</taxon>
    </lineage>
</organism>
<dbReference type="InterPro" id="IPR021196">
    <property type="entry name" value="PdxT/SNO_CS"/>
</dbReference>
<protein>
    <recommendedName>
        <fullName evidence="2">glutaminase</fullName>
        <ecNumber evidence="2">3.5.1.2</ecNumber>
    </recommendedName>
</protein>
<evidence type="ECO:0000256" key="4">
    <source>
        <dbReference type="ARBA" id="ARBA00022898"/>
    </source>
</evidence>
<dbReference type="Gene3D" id="3.40.50.880">
    <property type="match status" value="1"/>
</dbReference>
<gene>
    <name evidence="8" type="ORF">METZ01_LOCUS195483</name>
</gene>
<dbReference type="HAMAP" id="MF_01615">
    <property type="entry name" value="PdxT"/>
    <property type="match status" value="1"/>
</dbReference>
<evidence type="ECO:0000313" key="8">
    <source>
        <dbReference type="EMBL" id="SVB42629.1"/>
    </source>
</evidence>
<dbReference type="NCBIfam" id="TIGR03800">
    <property type="entry name" value="PLP_synth_Pdx2"/>
    <property type="match status" value="1"/>
</dbReference>
<dbReference type="GO" id="GO:0004359">
    <property type="term" value="F:glutaminase activity"/>
    <property type="evidence" value="ECO:0007669"/>
    <property type="project" value="UniProtKB-EC"/>
</dbReference>
<dbReference type="EMBL" id="UINC01041405">
    <property type="protein sequence ID" value="SVB42629.1"/>
    <property type="molecule type" value="Genomic_DNA"/>
</dbReference>
<evidence type="ECO:0000256" key="3">
    <source>
        <dbReference type="ARBA" id="ARBA00022801"/>
    </source>
</evidence>
<dbReference type="EC" id="3.5.1.2" evidence="2"/>
<evidence type="ECO:0000256" key="2">
    <source>
        <dbReference type="ARBA" id="ARBA00012918"/>
    </source>
</evidence>
<comment type="similarity">
    <text evidence="1">Belongs to the glutaminase PdxT/SNO family.</text>
</comment>
<dbReference type="GO" id="GO:0005829">
    <property type="term" value="C:cytosol"/>
    <property type="evidence" value="ECO:0007669"/>
    <property type="project" value="TreeGrafter"/>
</dbReference>
<dbReference type="AlphaFoldDB" id="A0A382DWV8"/>
<proteinExistence type="inferred from homology"/>
<dbReference type="PROSITE" id="PS01236">
    <property type="entry name" value="PDXT_SNO_1"/>
    <property type="match status" value="1"/>
</dbReference>
<evidence type="ECO:0000256" key="6">
    <source>
        <dbReference type="ARBA" id="ARBA00023239"/>
    </source>
</evidence>
<keyword evidence="4" id="KW-0663">Pyridoxal phosphate</keyword>
<dbReference type="PANTHER" id="PTHR31559:SF0">
    <property type="entry name" value="PYRIDOXAL 5'-PHOSPHATE SYNTHASE SUBUNIT SNO1-RELATED"/>
    <property type="match status" value="1"/>
</dbReference>
<reference evidence="8" key="1">
    <citation type="submission" date="2018-05" db="EMBL/GenBank/DDBJ databases">
        <authorList>
            <person name="Lanie J.A."/>
            <person name="Ng W.-L."/>
            <person name="Kazmierczak K.M."/>
            <person name="Andrzejewski T.M."/>
            <person name="Davidsen T.M."/>
            <person name="Wayne K.J."/>
            <person name="Tettelin H."/>
            <person name="Glass J.I."/>
            <person name="Rusch D."/>
            <person name="Podicherti R."/>
            <person name="Tsui H.-C.T."/>
            <person name="Winkler M.E."/>
        </authorList>
    </citation>
    <scope>NUCLEOTIDE SEQUENCE</scope>
</reference>
<keyword evidence="3" id="KW-0378">Hydrolase</keyword>
<dbReference type="GO" id="GO:0042823">
    <property type="term" value="P:pyridoxal phosphate biosynthetic process"/>
    <property type="evidence" value="ECO:0007669"/>
    <property type="project" value="InterPro"/>
</dbReference>
<dbReference type="GO" id="GO:0016829">
    <property type="term" value="F:lyase activity"/>
    <property type="evidence" value="ECO:0007669"/>
    <property type="project" value="UniProtKB-KW"/>
</dbReference>
<keyword evidence="5" id="KW-0315">Glutamine amidotransferase</keyword>